<organism evidence="3 4">
    <name type="scientific">Aureobasidium pullulans</name>
    <name type="common">Black yeast</name>
    <name type="synonym">Pullularia pullulans</name>
    <dbReference type="NCBI Taxonomy" id="5580"/>
    <lineage>
        <taxon>Eukaryota</taxon>
        <taxon>Fungi</taxon>
        <taxon>Dikarya</taxon>
        <taxon>Ascomycota</taxon>
        <taxon>Pezizomycotina</taxon>
        <taxon>Dothideomycetes</taxon>
        <taxon>Dothideomycetidae</taxon>
        <taxon>Dothideales</taxon>
        <taxon>Saccotheciaceae</taxon>
        <taxon>Aureobasidium</taxon>
    </lineage>
</organism>
<feature type="compositionally biased region" description="Low complexity" evidence="1">
    <location>
        <begin position="48"/>
        <end position="58"/>
    </location>
</feature>
<feature type="region of interest" description="Disordered" evidence="1">
    <location>
        <begin position="496"/>
        <end position="544"/>
    </location>
</feature>
<dbReference type="EMBL" id="QZAO01000177">
    <property type="protein sequence ID" value="THW73375.1"/>
    <property type="molecule type" value="Genomic_DNA"/>
</dbReference>
<evidence type="ECO:0000313" key="3">
    <source>
        <dbReference type="EMBL" id="THW73375.1"/>
    </source>
</evidence>
<feature type="domain" description="C2H2-type" evidence="2">
    <location>
        <begin position="426"/>
        <end position="452"/>
    </location>
</feature>
<dbReference type="Pfam" id="PF26176">
    <property type="entry name" value="zf_C2H2_17_2"/>
    <property type="match status" value="1"/>
</dbReference>
<feature type="region of interest" description="Disordered" evidence="1">
    <location>
        <begin position="37"/>
        <end position="58"/>
    </location>
</feature>
<accession>A0A4S9A330</accession>
<feature type="region of interest" description="Disordered" evidence="1">
    <location>
        <begin position="356"/>
        <end position="377"/>
    </location>
</feature>
<dbReference type="InterPro" id="IPR059009">
    <property type="entry name" value="Znf_C2H2_17_1st"/>
</dbReference>
<evidence type="ECO:0000313" key="4">
    <source>
        <dbReference type="Proteomes" id="UP000308802"/>
    </source>
</evidence>
<protein>
    <recommendedName>
        <fullName evidence="2">C2H2-type domain-containing protein</fullName>
    </recommendedName>
</protein>
<dbReference type="SMART" id="SM00355">
    <property type="entry name" value="ZnF_C2H2"/>
    <property type="match status" value="2"/>
</dbReference>
<name>A0A4S9A330_AURPU</name>
<dbReference type="InterPro" id="IPR059095">
    <property type="entry name" value="Znf_C2H2_17_2nd"/>
</dbReference>
<reference evidence="3 4" key="1">
    <citation type="submission" date="2018-10" db="EMBL/GenBank/DDBJ databases">
        <title>Fifty Aureobasidium pullulans genomes reveal a recombining polyextremotolerant generalist.</title>
        <authorList>
            <person name="Gostincar C."/>
            <person name="Turk M."/>
            <person name="Zajc J."/>
            <person name="Gunde-Cimerman N."/>
        </authorList>
    </citation>
    <scope>NUCLEOTIDE SEQUENCE [LARGE SCALE GENOMIC DNA]</scope>
    <source>
        <strain evidence="3 4">EXF-10659</strain>
    </source>
</reference>
<dbReference type="Proteomes" id="UP000308802">
    <property type="component" value="Unassembled WGS sequence"/>
</dbReference>
<dbReference type="AlphaFoldDB" id="A0A4S9A330"/>
<sequence>MFTNCHFLPSTCTNSLFASPSEICHWNSSVWDTTSLTPPTSPVDSLEDISSQSSDSGLFSSDSLSTYSMDYSTYHSSASPETKMEHIPDTDFYATSGWTDGMFMPGPAPFSPVMSDTNQSAYTLPASDVSFPSLGPSISQEMPMMDAYQANSWSSEQPNYNFFAEPAVTETEMFAFPAQGMDVSQPTFNAWYPPTEASAETYFAMDTQGQSFARMIPQTAGFVGNPVTMVPTTGYSSSNLQGGRVRVDSLYTQACPRDVAVSHNHIPSDAHISDVAGPRRMTVPVSLNEPVQAIPVPKSEQDVPYGAPIQQYRSHVPGYPSGLTMPFVGQPEVPVLGSNASVSSVGSVAPSGYEDIPCSPASSTATTRTKTEDTDGRARTDVLYSAKPGRDGSYRCPFVTSEGCQHKATKLKCNYDKYIDSHIKPFRCKHQNCNNNRFSSTACLLRHEREAHGLHGHGNKPFLCEFKDCDRSSSDNGFPRAYNLLDHMKRVHGYRPEKVAKTPPAQHAGRLPGKSQDKVKKRKITGEVPQQKSSAVKKETASPRLAQKLAVDQRKQQMTAQWQTQVNEMQRRSRQFG</sequence>
<dbReference type="Gene3D" id="3.30.160.60">
    <property type="entry name" value="Classic Zinc Finger"/>
    <property type="match status" value="1"/>
</dbReference>
<dbReference type="InterPro" id="IPR013087">
    <property type="entry name" value="Znf_C2H2_type"/>
</dbReference>
<gene>
    <name evidence="3" type="ORF">D6D19_05710</name>
</gene>
<comment type="caution">
    <text evidence="3">The sequence shown here is derived from an EMBL/GenBank/DDBJ whole genome shotgun (WGS) entry which is preliminary data.</text>
</comment>
<feature type="domain" description="C2H2-type" evidence="2">
    <location>
        <begin position="462"/>
        <end position="492"/>
    </location>
</feature>
<proteinExistence type="predicted"/>
<evidence type="ECO:0000256" key="1">
    <source>
        <dbReference type="SAM" id="MobiDB-lite"/>
    </source>
</evidence>
<evidence type="ECO:0000259" key="2">
    <source>
        <dbReference type="SMART" id="SM00355"/>
    </source>
</evidence>
<dbReference type="Pfam" id="PF26177">
    <property type="entry name" value="zf_C2H2_17_1st"/>
    <property type="match status" value="1"/>
</dbReference>